<dbReference type="Gene3D" id="3.40.50.1220">
    <property type="entry name" value="TPP-binding domain"/>
    <property type="match status" value="1"/>
</dbReference>
<organism evidence="9 10">
    <name type="scientific">Alkalilimnicola ehrlichii</name>
    <dbReference type="NCBI Taxonomy" id="351052"/>
    <lineage>
        <taxon>Bacteria</taxon>
        <taxon>Pseudomonadati</taxon>
        <taxon>Pseudomonadota</taxon>
        <taxon>Gammaproteobacteria</taxon>
        <taxon>Chromatiales</taxon>
        <taxon>Ectothiorhodospiraceae</taxon>
        <taxon>Alkalilimnicola</taxon>
    </lineage>
</organism>
<comment type="catalytic activity">
    <reaction evidence="5">
        <text>N(6)-acetyl-L-lysyl-[protein] + NAD(+) + H2O = 2''-O-acetyl-ADP-D-ribose + nicotinamide + L-lysyl-[protein]</text>
        <dbReference type="Rhea" id="RHEA:43636"/>
        <dbReference type="Rhea" id="RHEA-COMP:9752"/>
        <dbReference type="Rhea" id="RHEA-COMP:10731"/>
        <dbReference type="ChEBI" id="CHEBI:15377"/>
        <dbReference type="ChEBI" id="CHEBI:17154"/>
        <dbReference type="ChEBI" id="CHEBI:29969"/>
        <dbReference type="ChEBI" id="CHEBI:57540"/>
        <dbReference type="ChEBI" id="CHEBI:61930"/>
        <dbReference type="ChEBI" id="CHEBI:83767"/>
        <dbReference type="EC" id="2.3.1.286"/>
    </reaction>
</comment>
<evidence type="ECO:0000313" key="10">
    <source>
        <dbReference type="Proteomes" id="UP000256763"/>
    </source>
</evidence>
<feature type="binding site" evidence="5 6">
    <location>
        <position position="178"/>
    </location>
    <ligand>
        <name>Zn(2+)</name>
        <dbReference type="ChEBI" id="CHEBI:29105"/>
    </ligand>
</feature>
<dbReference type="GO" id="GO:0008270">
    <property type="term" value="F:zinc ion binding"/>
    <property type="evidence" value="ECO:0007669"/>
    <property type="project" value="UniProtKB-UniRule"/>
</dbReference>
<dbReference type="PROSITE" id="PS50305">
    <property type="entry name" value="SIRTUIN"/>
    <property type="match status" value="1"/>
</dbReference>
<keyword evidence="2 5" id="KW-0479">Metal-binding</keyword>
<dbReference type="InterPro" id="IPR026590">
    <property type="entry name" value="Ssirtuin_cat_dom"/>
</dbReference>
<evidence type="ECO:0000256" key="4">
    <source>
        <dbReference type="ARBA" id="ARBA00023027"/>
    </source>
</evidence>
<keyword evidence="1 5" id="KW-0808">Transferase</keyword>
<comment type="subcellular location">
    <subcellularLocation>
        <location evidence="5">Cytoplasm</location>
    </subcellularLocation>
</comment>
<evidence type="ECO:0000256" key="3">
    <source>
        <dbReference type="ARBA" id="ARBA00022833"/>
    </source>
</evidence>
<feature type="active site" description="Proton acceptor" evidence="5 6">
    <location>
        <position position="170"/>
    </location>
</feature>
<protein>
    <recommendedName>
        <fullName evidence="5">NAD-dependent protein deacetylase</fullName>
        <ecNumber evidence="5">2.3.1.286</ecNumber>
    </recommendedName>
    <alternativeName>
        <fullName evidence="5">Regulatory protein SIR2 homolog</fullName>
    </alternativeName>
</protein>
<feature type="binding site" evidence="5 6">
    <location>
        <position position="237"/>
    </location>
    <ligand>
        <name>Zn(2+)</name>
        <dbReference type="ChEBI" id="CHEBI:29105"/>
    </ligand>
</feature>
<evidence type="ECO:0000313" key="9">
    <source>
        <dbReference type="EMBL" id="RFA33080.1"/>
    </source>
</evidence>
<dbReference type="AlphaFoldDB" id="A0A3E0WJC1"/>
<dbReference type="GO" id="GO:0070403">
    <property type="term" value="F:NAD+ binding"/>
    <property type="evidence" value="ECO:0007669"/>
    <property type="project" value="UniProtKB-UniRule"/>
</dbReference>
<dbReference type="InterPro" id="IPR026587">
    <property type="entry name" value="Sirtuin_class_II"/>
</dbReference>
<name>A0A3E0WJC1_9GAMM</name>
<dbReference type="EC" id="2.3.1.286" evidence="5"/>
<sequence length="330" mass="35914">MAPVVPSHKFASLRGGGGGQAARTGLGRGLRHRGGLQKELAVAVEANELVRLSRSIERLQAFVRAHPRLLLITGAGCSTDSGIPDYRDGDGRWKRKQPIQFQDFLRSESSRRRYWARSLVGWPAMAAAAPNRIHRTVAAMEQAGQAWWTVTQNVDGLHQRAGSRKVTDLHGRLDSVTCLSCGARKARCLFQTELLDLNPAWRDADVAATPVPIAPDGDADLERADFDRFEIPCCERCGGVWKPDVVFFGENVPKPRVADVFAKLHEVDAVLVLGSSLMVWSSFRFVRAAVEAGQPVAAVNLGRTRADAALSLKVEAPAAEVLPCLVEQPA</sequence>
<dbReference type="OrthoDB" id="9800582at2"/>
<dbReference type="SUPFAM" id="SSF52467">
    <property type="entry name" value="DHS-like NAD/FAD-binding domain"/>
    <property type="match status" value="1"/>
</dbReference>
<keyword evidence="3 5" id="KW-0862">Zinc</keyword>
<comment type="caution">
    <text evidence="9">The sequence shown here is derived from an EMBL/GenBank/DDBJ whole genome shotgun (WGS) entry which is preliminary data.</text>
</comment>
<feature type="domain" description="Deacetylase sirtuin-type" evidence="8">
    <location>
        <begin position="49"/>
        <end position="330"/>
    </location>
</feature>
<dbReference type="Gene3D" id="3.30.1600.10">
    <property type="entry name" value="SIR2/SIRT2 'Small Domain"/>
    <property type="match status" value="1"/>
</dbReference>
<dbReference type="PANTHER" id="PTHR11085:SF10">
    <property type="entry name" value="NAD-DEPENDENT PROTEIN DEACYLASE SIRTUIN-5, MITOCHONDRIAL-RELATED"/>
    <property type="match status" value="1"/>
</dbReference>
<evidence type="ECO:0000256" key="2">
    <source>
        <dbReference type="ARBA" id="ARBA00022723"/>
    </source>
</evidence>
<evidence type="ECO:0000256" key="5">
    <source>
        <dbReference type="HAMAP-Rule" id="MF_01967"/>
    </source>
</evidence>
<comment type="caution">
    <text evidence="5">Lacks conserved residue(s) required for the propagation of feature annotation.</text>
</comment>
<comment type="cofactor">
    <cofactor evidence="5">
        <name>Zn(2+)</name>
        <dbReference type="ChEBI" id="CHEBI:29105"/>
    </cofactor>
    <text evidence="5">Binds 1 zinc ion per subunit.</text>
</comment>
<evidence type="ECO:0000256" key="7">
    <source>
        <dbReference type="SAM" id="MobiDB-lite"/>
    </source>
</evidence>
<evidence type="ECO:0000256" key="1">
    <source>
        <dbReference type="ARBA" id="ARBA00022679"/>
    </source>
</evidence>
<dbReference type="GO" id="GO:0017136">
    <property type="term" value="F:histone deacetylase activity, NAD-dependent"/>
    <property type="evidence" value="ECO:0007669"/>
    <property type="project" value="TreeGrafter"/>
</dbReference>
<dbReference type="InterPro" id="IPR029035">
    <property type="entry name" value="DHS-like_NAD/FAD-binding_dom"/>
</dbReference>
<gene>
    <name evidence="5" type="primary">cobB</name>
    <name evidence="9" type="ORF">CAL65_18085</name>
</gene>
<feature type="binding site" evidence="5">
    <location>
        <begin position="300"/>
        <end position="302"/>
    </location>
    <ligand>
        <name>NAD(+)</name>
        <dbReference type="ChEBI" id="CHEBI:57540"/>
    </ligand>
</feature>
<reference evidence="10" key="1">
    <citation type="submission" date="2017-05" db="EMBL/GenBank/DDBJ databases">
        <authorList>
            <person name="Sharma S."/>
            <person name="Sidhu C."/>
            <person name="Pinnaka A.K."/>
        </authorList>
    </citation>
    <scope>NUCLEOTIDE SEQUENCE [LARGE SCALE GENOMIC DNA]</scope>
    <source>
        <strain evidence="10">AK93</strain>
    </source>
</reference>
<comment type="function">
    <text evidence="5">NAD-dependent protein deacetylase which modulates the activities of several enzymes which are inactive in their acetylated form.</text>
</comment>
<keyword evidence="10" id="KW-1185">Reference proteome</keyword>
<feature type="binding site" evidence="5">
    <location>
        <begin position="152"/>
        <end position="155"/>
    </location>
    <ligand>
        <name>NAD(+)</name>
        <dbReference type="ChEBI" id="CHEBI:57540"/>
    </ligand>
</feature>
<evidence type="ECO:0000259" key="8">
    <source>
        <dbReference type="PROSITE" id="PS50305"/>
    </source>
</evidence>
<feature type="binding site" evidence="5 6">
    <location>
        <position position="234"/>
    </location>
    <ligand>
        <name>Zn(2+)</name>
        <dbReference type="ChEBI" id="CHEBI:29105"/>
    </ligand>
</feature>
<comment type="similarity">
    <text evidence="5">Belongs to the sirtuin family. Class II subfamily.</text>
</comment>
<dbReference type="InterPro" id="IPR050134">
    <property type="entry name" value="NAD-dep_sirtuin_deacylases"/>
</dbReference>
<feature type="binding site" evidence="5 6">
    <location>
        <position position="181"/>
    </location>
    <ligand>
        <name>Zn(2+)</name>
        <dbReference type="ChEBI" id="CHEBI:29105"/>
    </ligand>
</feature>
<dbReference type="EMBL" id="NFZW01000023">
    <property type="protein sequence ID" value="RFA33080.1"/>
    <property type="molecule type" value="Genomic_DNA"/>
</dbReference>
<dbReference type="PANTHER" id="PTHR11085">
    <property type="entry name" value="NAD-DEPENDENT PROTEIN DEACYLASE SIRTUIN-5, MITOCHONDRIAL-RELATED"/>
    <property type="match status" value="1"/>
</dbReference>
<proteinExistence type="inferred from homology"/>
<dbReference type="HAMAP" id="MF_01967">
    <property type="entry name" value="Sirtuin_ClassII"/>
    <property type="match status" value="1"/>
</dbReference>
<keyword evidence="5" id="KW-0963">Cytoplasm</keyword>
<dbReference type="InterPro" id="IPR026591">
    <property type="entry name" value="Sirtuin_cat_small_dom_sf"/>
</dbReference>
<accession>A0A3E0WJC1</accession>
<dbReference type="Proteomes" id="UP000256763">
    <property type="component" value="Unassembled WGS sequence"/>
</dbReference>
<feature type="binding site" evidence="5">
    <location>
        <begin position="274"/>
        <end position="276"/>
    </location>
    <ligand>
        <name>NAD(+)</name>
        <dbReference type="ChEBI" id="CHEBI:57540"/>
    </ligand>
</feature>
<dbReference type="GO" id="GO:0005737">
    <property type="term" value="C:cytoplasm"/>
    <property type="evidence" value="ECO:0007669"/>
    <property type="project" value="UniProtKB-SubCell"/>
</dbReference>
<dbReference type="NCBIfam" id="NF003738">
    <property type="entry name" value="PRK05333.1"/>
    <property type="match status" value="1"/>
</dbReference>
<keyword evidence="4 5" id="KW-0520">NAD</keyword>
<dbReference type="InterPro" id="IPR003000">
    <property type="entry name" value="Sirtuin"/>
</dbReference>
<feature type="binding site" evidence="5">
    <location>
        <position position="318"/>
    </location>
    <ligand>
        <name>NAD(+)</name>
        <dbReference type="ChEBI" id="CHEBI:57540"/>
    </ligand>
</feature>
<dbReference type="Pfam" id="PF02146">
    <property type="entry name" value="SIR2"/>
    <property type="match status" value="1"/>
</dbReference>
<evidence type="ECO:0000256" key="6">
    <source>
        <dbReference type="PROSITE-ProRule" id="PRU00236"/>
    </source>
</evidence>
<feature type="region of interest" description="Disordered" evidence="7">
    <location>
        <begin position="1"/>
        <end position="28"/>
    </location>
</feature>